<organism evidence="3 4">
    <name type="scientific">Amorphotheca resinae ATCC 22711</name>
    <dbReference type="NCBI Taxonomy" id="857342"/>
    <lineage>
        <taxon>Eukaryota</taxon>
        <taxon>Fungi</taxon>
        <taxon>Dikarya</taxon>
        <taxon>Ascomycota</taxon>
        <taxon>Pezizomycotina</taxon>
        <taxon>Leotiomycetes</taxon>
        <taxon>Helotiales</taxon>
        <taxon>Amorphothecaceae</taxon>
        <taxon>Amorphotheca</taxon>
    </lineage>
</organism>
<sequence length="292" mass="31880">MSPRPLNQLSAVRKQHLLVEFSSLKYACPQGVFVSLTPGDPALWSGVIFVRRGPYAPSILRFRIAFPPAYPEQPPLLTFATDIFHPLVSPLTTYMYTGESAAAAQEGEPLPPGGFSLRAAGFPGWFGKGEGTRGEVCIYDVLRYVRSAFDEEAVLDRVPLSAAGNPGAWHAWRSYRAGKGVVLPVDDEMEGDEGEEEAEGSADVPEGYRRLAGGTSAPVGGKRPGEWNWDGVWEVRVKKGMEGSIAEGTLFGREAGDDLIRFLKLDPEQCEALKESIKKSVESVEPLRREIV</sequence>
<evidence type="ECO:0000313" key="4">
    <source>
        <dbReference type="Proteomes" id="UP000241818"/>
    </source>
</evidence>
<feature type="compositionally biased region" description="Acidic residues" evidence="1">
    <location>
        <begin position="189"/>
        <end position="200"/>
    </location>
</feature>
<dbReference type="InterPro" id="IPR000608">
    <property type="entry name" value="UBC"/>
</dbReference>
<reference evidence="3 4" key="1">
    <citation type="journal article" date="2018" name="New Phytol.">
        <title>Comparative genomics and transcriptomics depict ericoid mycorrhizal fungi as versatile saprotrophs and plant mutualists.</title>
        <authorList>
            <person name="Martino E."/>
            <person name="Morin E."/>
            <person name="Grelet G.A."/>
            <person name="Kuo A."/>
            <person name="Kohler A."/>
            <person name="Daghino S."/>
            <person name="Barry K.W."/>
            <person name="Cichocki N."/>
            <person name="Clum A."/>
            <person name="Dockter R.B."/>
            <person name="Hainaut M."/>
            <person name="Kuo R.C."/>
            <person name="LaButti K."/>
            <person name="Lindahl B.D."/>
            <person name="Lindquist E.A."/>
            <person name="Lipzen A."/>
            <person name="Khouja H.R."/>
            <person name="Magnuson J."/>
            <person name="Murat C."/>
            <person name="Ohm R.A."/>
            <person name="Singer S.W."/>
            <person name="Spatafora J.W."/>
            <person name="Wang M."/>
            <person name="Veneault-Fourrey C."/>
            <person name="Henrissat B."/>
            <person name="Grigoriev I.V."/>
            <person name="Martin F.M."/>
            <person name="Perotto S."/>
        </authorList>
    </citation>
    <scope>NUCLEOTIDE SEQUENCE [LARGE SCALE GENOMIC DNA]</scope>
    <source>
        <strain evidence="3 4">ATCC 22711</strain>
    </source>
</reference>
<dbReference type="AlphaFoldDB" id="A0A2T3BC75"/>
<feature type="domain" description="UBC core" evidence="2">
    <location>
        <begin position="21"/>
        <end position="89"/>
    </location>
</feature>
<dbReference type="Gene3D" id="3.10.110.10">
    <property type="entry name" value="Ubiquitin Conjugating Enzyme"/>
    <property type="match status" value="1"/>
</dbReference>
<dbReference type="InterPro" id="IPR016135">
    <property type="entry name" value="UBQ-conjugating_enzyme/RWD"/>
</dbReference>
<dbReference type="Pfam" id="PF00179">
    <property type="entry name" value="UQ_con"/>
    <property type="match status" value="1"/>
</dbReference>
<dbReference type="CDD" id="cd23814">
    <property type="entry name" value="UEV_AKTIP"/>
    <property type="match status" value="1"/>
</dbReference>
<evidence type="ECO:0000313" key="3">
    <source>
        <dbReference type="EMBL" id="PSS25922.1"/>
    </source>
</evidence>
<evidence type="ECO:0000259" key="2">
    <source>
        <dbReference type="Pfam" id="PF00179"/>
    </source>
</evidence>
<dbReference type="STRING" id="857342.A0A2T3BC75"/>
<dbReference type="RefSeq" id="XP_024724521.1">
    <property type="nucleotide sequence ID" value="XM_024869924.1"/>
</dbReference>
<dbReference type="EMBL" id="KZ679007">
    <property type="protein sequence ID" value="PSS25922.1"/>
    <property type="molecule type" value="Genomic_DNA"/>
</dbReference>
<dbReference type="SUPFAM" id="SSF54495">
    <property type="entry name" value="UBC-like"/>
    <property type="match status" value="1"/>
</dbReference>
<accession>A0A2T3BC75</accession>
<evidence type="ECO:0000256" key="1">
    <source>
        <dbReference type="SAM" id="MobiDB-lite"/>
    </source>
</evidence>
<dbReference type="GeneID" id="36578005"/>
<keyword evidence="4" id="KW-1185">Reference proteome</keyword>
<name>A0A2T3BC75_AMORE</name>
<dbReference type="OrthoDB" id="5596422at2759"/>
<feature type="region of interest" description="Disordered" evidence="1">
    <location>
        <begin position="189"/>
        <end position="223"/>
    </location>
</feature>
<dbReference type="InParanoid" id="A0A2T3BC75"/>
<protein>
    <recommendedName>
        <fullName evidence="2">UBC core domain-containing protein</fullName>
    </recommendedName>
</protein>
<gene>
    <name evidence="3" type="ORF">M430DRAFT_96107</name>
</gene>
<dbReference type="Proteomes" id="UP000241818">
    <property type="component" value="Unassembled WGS sequence"/>
</dbReference>
<proteinExistence type="predicted"/>